<dbReference type="PANTHER" id="PTHR43661">
    <property type="entry name" value="D-XYLONATE DEHYDRATASE"/>
    <property type="match status" value="1"/>
</dbReference>
<gene>
    <name evidence="7" type="primary">yagF</name>
    <name evidence="7" type="ORF">HMPREF9081_0176</name>
</gene>
<evidence type="ECO:0000256" key="5">
    <source>
        <dbReference type="ARBA" id="ARBA00023304"/>
    </source>
</evidence>
<dbReference type="PROSITE" id="PS00886">
    <property type="entry name" value="ILVD_EDD_1"/>
    <property type="match status" value="1"/>
</dbReference>
<dbReference type="InterPro" id="IPR037237">
    <property type="entry name" value="IlvD/EDD_N"/>
</dbReference>
<dbReference type="GO" id="GO:0009082">
    <property type="term" value="P:branched-chain amino acid biosynthetic process"/>
    <property type="evidence" value="ECO:0007669"/>
    <property type="project" value="UniProtKB-KW"/>
</dbReference>
<keyword evidence="5" id="KW-0100">Branched-chain amino acid biosynthesis</keyword>
<dbReference type="GO" id="GO:0004160">
    <property type="term" value="F:dihydroxy-acid dehydratase activity"/>
    <property type="evidence" value="ECO:0007669"/>
    <property type="project" value="UniProtKB-EC"/>
</dbReference>
<evidence type="ECO:0000259" key="6">
    <source>
        <dbReference type="Pfam" id="PF00920"/>
    </source>
</evidence>
<feature type="domain" description="Dihydroxy-acid/6-phosphogluconate dehydratase N-terminal" evidence="6">
    <location>
        <begin position="83"/>
        <end position="183"/>
    </location>
</feature>
<keyword evidence="2" id="KW-0408">Iron</keyword>
<dbReference type="STRING" id="888060.HMPREF9081_0176"/>
<organism evidence="7 8">
    <name type="scientific">Centipeda periodontii DSM 2778</name>
    <dbReference type="NCBI Taxonomy" id="888060"/>
    <lineage>
        <taxon>Bacteria</taxon>
        <taxon>Bacillati</taxon>
        <taxon>Bacillota</taxon>
        <taxon>Negativicutes</taxon>
        <taxon>Selenomonadales</taxon>
        <taxon>Selenomonadaceae</taxon>
        <taxon>Centipeda</taxon>
    </lineage>
</organism>
<dbReference type="RefSeq" id="WP_006304986.1">
    <property type="nucleotide sequence ID" value="NZ_GL892076.1"/>
</dbReference>
<dbReference type="PANTHER" id="PTHR43661:SF3">
    <property type="entry name" value="D-XYLONATE DEHYDRATASE YAGF-RELATED"/>
    <property type="match status" value="1"/>
</dbReference>
<evidence type="ECO:0000313" key="8">
    <source>
        <dbReference type="Proteomes" id="UP000004067"/>
    </source>
</evidence>
<dbReference type="EC" id="4.2.1.9" evidence="7"/>
<dbReference type="HOGENOM" id="CLU_1400292_0_0_9"/>
<dbReference type="AlphaFoldDB" id="F5RIZ1"/>
<dbReference type="GO" id="GO:0051537">
    <property type="term" value="F:2 iron, 2 sulfur cluster binding"/>
    <property type="evidence" value="ECO:0007669"/>
    <property type="project" value="UniProtKB-KW"/>
</dbReference>
<evidence type="ECO:0000256" key="2">
    <source>
        <dbReference type="ARBA" id="ARBA00022714"/>
    </source>
</evidence>
<keyword evidence="8" id="KW-1185">Reference proteome</keyword>
<dbReference type="InterPro" id="IPR000581">
    <property type="entry name" value="ILV_EDD_N"/>
</dbReference>
<dbReference type="EMBL" id="AFHQ01000004">
    <property type="protein sequence ID" value="EGK62429.1"/>
    <property type="molecule type" value="Genomic_DNA"/>
</dbReference>
<evidence type="ECO:0000313" key="7">
    <source>
        <dbReference type="EMBL" id="EGK62429.1"/>
    </source>
</evidence>
<dbReference type="Proteomes" id="UP000004067">
    <property type="component" value="Unassembled WGS sequence"/>
</dbReference>
<comment type="similarity">
    <text evidence="1">Belongs to the IlvD/Edd family.</text>
</comment>
<accession>F5RIZ1</accession>
<dbReference type="eggNOG" id="COG0129">
    <property type="taxonomic scope" value="Bacteria"/>
</dbReference>
<evidence type="ECO:0000256" key="1">
    <source>
        <dbReference type="ARBA" id="ARBA00006486"/>
    </source>
</evidence>
<evidence type="ECO:0000256" key="4">
    <source>
        <dbReference type="ARBA" id="ARBA00023239"/>
    </source>
</evidence>
<proteinExistence type="inferred from homology"/>
<sequence length="194" mass="20930">MSMEELYAREPAGLYEVRTRKAGPKGRLPLTDEMLRKSPSGNIFGMTINAGMGWNPDDLAGGDVLIIGTQGGIRRDDGTTAAVGLHNGHFELGDLMRSAADELKAEGYVPHAAFVTDPCDGRSQGTTGMFDSLPYRNDAAIVMRRLMRSLPTRRAIIGVAACDKGLPAMMMALAGMHDRPVILTIRRRDTLADG</sequence>
<dbReference type="InterPro" id="IPR020558">
    <property type="entry name" value="DiOHA_6PGluconate_deHydtase_CS"/>
</dbReference>
<protein>
    <submittedName>
        <fullName evidence="7">Dihydroxy-acid dehydratase</fullName>
        <ecNumber evidence="7">4.2.1.9</ecNumber>
    </submittedName>
</protein>
<evidence type="ECO:0000256" key="3">
    <source>
        <dbReference type="ARBA" id="ARBA00023014"/>
    </source>
</evidence>
<keyword evidence="2" id="KW-0001">2Fe-2S</keyword>
<keyword evidence="2" id="KW-0479">Metal-binding</keyword>
<reference evidence="7 8" key="1">
    <citation type="submission" date="2011-04" db="EMBL/GenBank/DDBJ databases">
        <authorList>
            <person name="Muzny D."/>
            <person name="Qin X."/>
            <person name="Deng J."/>
            <person name="Jiang H."/>
            <person name="Liu Y."/>
            <person name="Qu J."/>
            <person name="Song X.-Z."/>
            <person name="Zhang L."/>
            <person name="Thornton R."/>
            <person name="Coyle M."/>
            <person name="Francisco L."/>
            <person name="Jackson L."/>
            <person name="Javaid M."/>
            <person name="Korchina V."/>
            <person name="Kovar C."/>
            <person name="Mata R."/>
            <person name="Mathew T."/>
            <person name="Ngo R."/>
            <person name="Nguyen L."/>
            <person name="Nguyen N."/>
            <person name="Okwuonu G."/>
            <person name="Ongeri F."/>
            <person name="Pham C."/>
            <person name="Simmons D."/>
            <person name="Wilczek-Boney K."/>
            <person name="Hale W."/>
            <person name="Jakkamsetti A."/>
            <person name="Pham P."/>
            <person name="Ruth R."/>
            <person name="San Lucas F."/>
            <person name="Warren J."/>
            <person name="Zhang J."/>
            <person name="Zhao Z."/>
            <person name="Zhou C."/>
            <person name="Zhu D."/>
            <person name="Lee S."/>
            <person name="Bess C."/>
            <person name="Blankenburg K."/>
            <person name="Forbes L."/>
            <person name="Fu Q."/>
            <person name="Gubbala S."/>
            <person name="Hirani K."/>
            <person name="Jayaseelan J.C."/>
            <person name="Lara F."/>
            <person name="Munidasa M."/>
            <person name="Palculict T."/>
            <person name="Patil S."/>
            <person name="Pu L.-L."/>
            <person name="Saada N."/>
            <person name="Tang L."/>
            <person name="Weissenberger G."/>
            <person name="Zhu Y."/>
            <person name="Hemphill L."/>
            <person name="Shang Y."/>
            <person name="Youmans B."/>
            <person name="Ayvaz T."/>
            <person name="Ross M."/>
            <person name="Santibanez J."/>
            <person name="Aqrawi P."/>
            <person name="Gross S."/>
            <person name="Joshi V."/>
            <person name="Fowler G."/>
            <person name="Nazareth L."/>
            <person name="Reid J."/>
            <person name="Worley K."/>
            <person name="Petrosino J."/>
            <person name="Highlander S."/>
            <person name="Gibbs R."/>
        </authorList>
    </citation>
    <scope>NUCLEOTIDE SEQUENCE [LARGE SCALE GENOMIC DNA]</scope>
    <source>
        <strain evidence="7 8">DSM 2778</strain>
    </source>
</reference>
<name>F5RIZ1_9FIRM</name>
<keyword evidence="4 7" id="KW-0456">Lyase</keyword>
<dbReference type="Pfam" id="PF00920">
    <property type="entry name" value="ILVD_EDD_N"/>
    <property type="match status" value="1"/>
</dbReference>
<dbReference type="SUPFAM" id="SSF143975">
    <property type="entry name" value="IlvD/EDD N-terminal domain-like"/>
    <property type="match status" value="1"/>
</dbReference>
<keyword evidence="5" id="KW-0028">Amino-acid biosynthesis</keyword>
<dbReference type="GO" id="GO:0005829">
    <property type="term" value="C:cytosol"/>
    <property type="evidence" value="ECO:0007669"/>
    <property type="project" value="TreeGrafter"/>
</dbReference>
<comment type="caution">
    <text evidence="7">The sequence shown here is derived from an EMBL/GenBank/DDBJ whole genome shotgun (WGS) entry which is preliminary data.</text>
</comment>
<keyword evidence="3" id="KW-0411">Iron-sulfur</keyword>